<dbReference type="InterPro" id="IPR011992">
    <property type="entry name" value="EF-hand-dom_pair"/>
</dbReference>
<dbReference type="Proteomes" id="UP000504604">
    <property type="component" value="Linkage group LG3"/>
</dbReference>
<feature type="domain" description="EF-hand" evidence="4">
    <location>
        <begin position="16"/>
        <end position="51"/>
    </location>
</feature>
<feature type="domain" description="EF-hand" evidence="4">
    <location>
        <begin position="90"/>
        <end position="125"/>
    </location>
</feature>
<feature type="domain" description="EF-hand" evidence="4">
    <location>
        <begin position="126"/>
        <end position="161"/>
    </location>
</feature>
<dbReference type="GeneID" id="105158066"/>
<keyword evidence="1" id="KW-0479">Metal-binding</keyword>
<name>A0A6I9SSL1_SESIN</name>
<keyword evidence="2" id="KW-0677">Repeat</keyword>
<dbReference type="CDD" id="cd00051">
    <property type="entry name" value="EFh"/>
    <property type="match status" value="2"/>
</dbReference>
<protein>
    <submittedName>
        <fullName evidence="6">Calcium-binding allergen Ole e 8</fullName>
    </submittedName>
</protein>
<evidence type="ECO:0000256" key="2">
    <source>
        <dbReference type="ARBA" id="ARBA00022737"/>
    </source>
</evidence>
<dbReference type="OrthoDB" id="26525at2759"/>
<evidence type="ECO:0000313" key="6">
    <source>
        <dbReference type="RefSeq" id="XP_011072994.1"/>
    </source>
</evidence>
<dbReference type="InParanoid" id="A0A6I9SSL1"/>
<evidence type="ECO:0000256" key="1">
    <source>
        <dbReference type="ARBA" id="ARBA00022723"/>
    </source>
</evidence>
<evidence type="ECO:0000313" key="5">
    <source>
        <dbReference type="Proteomes" id="UP000504604"/>
    </source>
</evidence>
<dbReference type="PROSITE" id="PS00018">
    <property type="entry name" value="EF_HAND_1"/>
    <property type="match status" value="4"/>
</dbReference>
<sequence>MATDPTPTSTPSMYLEDMAEVQKVFDRFDTNNDGKISPGELGGVLKALGSESSPDEVARMMGEIDTDKDGNINLQEFAAFCSAEADPYHSAEKELREAFELYDQNHDGKISAAELQKTLLRLGEHCSIEDCAGMIKPIDANGDGYVSFEEFKKMMTNNKSNNGKAK</sequence>
<gene>
    <name evidence="6" type="primary">LOC105158066</name>
</gene>
<dbReference type="AlphaFoldDB" id="A0A6I9SSL1"/>
<feature type="domain" description="EF-hand" evidence="4">
    <location>
        <begin position="52"/>
        <end position="87"/>
    </location>
</feature>
<organism evidence="5 6">
    <name type="scientific">Sesamum indicum</name>
    <name type="common">Oriental sesame</name>
    <name type="synonym">Sesamum orientale</name>
    <dbReference type="NCBI Taxonomy" id="4182"/>
    <lineage>
        <taxon>Eukaryota</taxon>
        <taxon>Viridiplantae</taxon>
        <taxon>Streptophyta</taxon>
        <taxon>Embryophyta</taxon>
        <taxon>Tracheophyta</taxon>
        <taxon>Spermatophyta</taxon>
        <taxon>Magnoliopsida</taxon>
        <taxon>eudicotyledons</taxon>
        <taxon>Gunneridae</taxon>
        <taxon>Pentapetalae</taxon>
        <taxon>asterids</taxon>
        <taxon>lamiids</taxon>
        <taxon>Lamiales</taxon>
        <taxon>Pedaliaceae</taxon>
        <taxon>Sesamum</taxon>
    </lineage>
</organism>
<dbReference type="Gramene" id="SIN_1017331.t">
    <property type="protein sequence ID" value="SIN_1017331.t.cds1"/>
    <property type="gene ID" value="SIN_1017331"/>
</dbReference>
<dbReference type="KEGG" id="sind:105158066"/>
<dbReference type="InterPro" id="IPR018247">
    <property type="entry name" value="EF_Hand_1_Ca_BS"/>
</dbReference>
<dbReference type="SMART" id="SM00054">
    <property type="entry name" value="EFh"/>
    <property type="match status" value="4"/>
</dbReference>
<evidence type="ECO:0000259" key="4">
    <source>
        <dbReference type="PROSITE" id="PS50222"/>
    </source>
</evidence>
<keyword evidence="3" id="KW-0106">Calcium</keyword>
<dbReference type="InterPro" id="IPR002048">
    <property type="entry name" value="EF_hand_dom"/>
</dbReference>
<dbReference type="FunCoup" id="A0A6I9SSL1">
    <property type="interactions" value="356"/>
</dbReference>
<keyword evidence="5" id="KW-1185">Reference proteome</keyword>
<dbReference type="InterPro" id="IPR039647">
    <property type="entry name" value="EF_hand_pair_protein_CML-like"/>
</dbReference>
<dbReference type="Gene3D" id="1.10.238.10">
    <property type="entry name" value="EF-hand"/>
    <property type="match status" value="2"/>
</dbReference>
<dbReference type="RefSeq" id="XP_011072994.1">
    <property type="nucleotide sequence ID" value="XM_011074692.2"/>
</dbReference>
<accession>A0A6I9SSL1</accession>
<dbReference type="GO" id="GO:0005509">
    <property type="term" value="F:calcium ion binding"/>
    <property type="evidence" value="ECO:0007669"/>
    <property type="project" value="InterPro"/>
</dbReference>
<dbReference type="PANTHER" id="PTHR10891">
    <property type="entry name" value="EF-HAND CALCIUM-BINDING DOMAIN CONTAINING PROTEIN"/>
    <property type="match status" value="1"/>
</dbReference>
<dbReference type="Pfam" id="PF13499">
    <property type="entry name" value="EF-hand_7"/>
    <property type="match status" value="2"/>
</dbReference>
<dbReference type="PROSITE" id="PS50222">
    <property type="entry name" value="EF_HAND_2"/>
    <property type="match status" value="4"/>
</dbReference>
<dbReference type="SUPFAM" id="SSF47473">
    <property type="entry name" value="EF-hand"/>
    <property type="match status" value="1"/>
</dbReference>
<dbReference type="FunFam" id="1.10.238.10:FF:000001">
    <property type="entry name" value="Calmodulin 1"/>
    <property type="match status" value="1"/>
</dbReference>
<evidence type="ECO:0000256" key="3">
    <source>
        <dbReference type="ARBA" id="ARBA00022837"/>
    </source>
</evidence>
<proteinExistence type="predicted"/>
<reference evidence="6" key="1">
    <citation type="submission" date="2025-08" db="UniProtKB">
        <authorList>
            <consortium name="RefSeq"/>
        </authorList>
    </citation>
    <scope>IDENTIFICATION</scope>
</reference>